<gene>
    <name evidence="2" type="ORF">HNQ65_001030</name>
</gene>
<keyword evidence="3" id="KW-1185">Reference proteome</keyword>
<feature type="region of interest" description="Disordered" evidence="1">
    <location>
        <begin position="1"/>
        <end position="46"/>
    </location>
</feature>
<dbReference type="RefSeq" id="WP_184338395.1">
    <property type="nucleotide sequence ID" value="NZ_JACHIG010000001.1"/>
</dbReference>
<dbReference type="EMBL" id="JACHIG010000001">
    <property type="protein sequence ID" value="MBB5031476.1"/>
    <property type="molecule type" value="Genomic_DNA"/>
</dbReference>
<accession>A0A7W8DJ45</accession>
<comment type="caution">
    <text evidence="2">The sequence shown here is derived from an EMBL/GenBank/DDBJ whole genome shotgun (WGS) entry which is preliminary data.</text>
</comment>
<evidence type="ECO:0000313" key="3">
    <source>
        <dbReference type="Proteomes" id="UP000590740"/>
    </source>
</evidence>
<organism evidence="2 3">
    <name type="scientific">Prosthecobacter vanneervenii</name>
    <dbReference type="NCBI Taxonomy" id="48466"/>
    <lineage>
        <taxon>Bacteria</taxon>
        <taxon>Pseudomonadati</taxon>
        <taxon>Verrucomicrobiota</taxon>
        <taxon>Verrucomicrobiia</taxon>
        <taxon>Verrucomicrobiales</taxon>
        <taxon>Verrucomicrobiaceae</taxon>
        <taxon>Prosthecobacter</taxon>
    </lineage>
</organism>
<evidence type="ECO:0000313" key="2">
    <source>
        <dbReference type="EMBL" id="MBB5031476.1"/>
    </source>
</evidence>
<dbReference type="AlphaFoldDB" id="A0A7W8DJ45"/>
<feature type="compositionally biased region" description="Basic and acidic residues" evidence="1">
    <location>
        <begin position="1"/>
        <end position="11"/>
    </location>
</feature>
<proteinExistence type="predicted"/>
<feature type="compositionally biased region" description="Pro residues" evidence="1">
    <location>
        <begin position="108"/>
        <end position="124"/>
    </location>
</feature>
<feature type="region of interest" description="Disordered" evidence="1">
    <location>
        <begin position="86"/>
        <end position="150"/>
    </location>
</feature>
<name>A0A7W8DJ45_9BACT</name>
<sequence>MHPRFSNDPHRPAPHAPGADARASAHSQHPPEEGDPPAWRGITWRDVPGHDHAMQKLNFSLLKRGLLSHHESCKTLEGEALRLKLHQLSDRNRRNSRKRRHALEQPPQKLPPGCAPPASLPQPGLPRASPWRESPSATTGPDRSERSGPS</sequence>
<evidence type="ECO:0000256" key="1">
    <source>
        <dbReference type="SAM" id="MobiDB-lite"/>
    </source>
</evidence>
<reference evidence="2 3" key="1">
    <citation type="submission" date="2020-08" db="EMBL/GenBank/DDBJ databases">
        <title>Genomic Encyclopedia of Type Strains, Phase IV (KMG-IV): sequencing the most valuable type-strain genomes for metagenomic binning, comparative biology and taxonomic classification.</title>
        <authorList>
            <person name="Goeker M."/>
        </authorList>
    </citation>
    <scope>NUCLEOTIDE SEQUENCE [LARGE SCALE GENOMIC DNA]</scope>
    <source>
        <strain evidence="2 3">DSM 12252</strain>
    </source>
</reference>
<protein>
    <submittedName>
        <fullName evidence="2">Uncharacterized protein</fullName>
    </submittedName>
</protein>
<dbReference type="Proteomes" id="UP000590740">
    <property type="component" value="Unassembled WGS sequence"/>
</dbReference>